<dbReference type="OrthoDB" id="4568955at2"/>
<organism evidence="2 3">
    <name type="scientific">Nocardia yunnanensis</name>
    <dbReference type="NCBI Taxonomy" id="2382165"/>
    <lineage>
        <taxon>Bacteria</taxon>
        <taxon>Bacillati</taxon>
        <taxon>Actinomycetota</taxon>
        <taxon>Actinomycetes</taxon>
        <taxon>Mycobacteriales</taxon>
        <taxon>Nocardiaceae</taxon>
        <taxon>Nocardia</taxon>
    </lineage>
</organism>
<accession>A0A386ZH82</accession>
<gene>
    <name evidence="2" type="ORF">D7D52_21085</name>
</gene>
<feature type="compositionally biased region" description="Polar residues" evidence="1">
    <location>
        <begin position="111"/>
        <end position="121"/>
    </location>
</feature>
<feature type="compositionally biased region" description="Pro residues" evidence="1">
    <location>
        <begin position="96"/>
        <end position="110"/>
    </location>
</feature>
<proteinExistence type="predicted"/>
<keyword evidence="3" id="KW-1185">Reference proteome</keyword>
<dbReference type="AlphaFoldDB" id="A0A386ZH82"/>
<sequence length="213" mass="21823">MVVRHQDCDRFPIAVGVSLSKGDPMRTTTSERSRRAAAVLLGLAAGVAALSGCSTTTTPGPVTGQPLTVVTPSATTVVLAPPTTRSGGGQSTTDEIPPPVTPTQAPPTSKPPVTQSNPPAGTTFTGEGLTAAQAAAEQQAVDAGHQPWRLDTVQVAKTFVAGRFGWTTVQTSTGAPMVVFVTNQDGSKVTLHLIQPATKGDAGIWEVDSGVWD</sequence>
<evidence type="ECO:0000313" key="2">
    <source>
        <dbReference type="EMBL" id="AYF75919.1"/>
    </source>
</evidence>
<dbReference type="EMBL" id="CP032568">
    <property type="protein sequence ID" value="AYF75919.1"/>
    <property type="molecule type" value="Genomic_DNA"/>
</dbReference>
<protein>
    <recommendedName>
        <fullName evidence="4">Acyl transferase</fullName>
    </recommendedName>
</protein>
<evidence type="ECO:0008006" key="4">
    <source>
        <dbReference type="Google" id="ProtNLM"/>
    </source>
</evidence>
<evidence type="ECO:0000256" key="1">
    <source>
        <dbReference type="SAM" id="MobiDB-lite"/>
    </source>
</evidence>
<name>A0A386ZH82_9NOCA</name>
<feature type="region of interest" description="Disordered" evidence="1">
    <location>
        <begin position="80"/>
        <end position="121"/>
    </location>
</feature>
<reference evidence="2 3" key="1">
    <citation type="submission" date="2018-09" db="EMBL/GenBank/DDBJ databases">
        <title>Nocardia yunnanensis sp. nov., an actinomycete isolated from a soil sample.</title>
        <authorList>
            <person name="Zhang J."/>
        </authorList>
    </citation>
    <scope>NUCLEOTIDE SEQUENCE [LARGE SCALE GENOMIC DNA]</scope>
    <source>
        <strain evidence="2 3">CFHS0054</strain>
    </source>
</reference>
<evidence type="ECO:0000313" key="3">
    <source>
        <dbReference type="Proteomes" id="UP000267164"/>
    </source>
</evidence>
<dbReference type="Proteomes" id="UP000267164">
    <property type="component" value="Chromosome"/>
</dbReference>
<dbReference type="KEGG" id="nyu:D7D52_21085"/>